<dbReference type="EMBL" id="KN831770">
    <property type="protein sequence ID" value="KIM46970.1"/>
    <property type="molecule type" value="Genomic_DNA"/>
</dbReference>
<proteinExistence type="predicted"/>
<evidence type="ECO:0000313" key="2">
    <source>
        <dbReference type="EMBL" id="KIM46970.1"/>
    </source>
</evidence>
<dbReference type="AlphaFoldDB" id="A0A0C3CDV8"/>
<keyword evidence="1" id="KW-1133">Transmembrane helix</keyword>
<evidence type="ECO:0000256" key="1">
    <source>
        <dbReference type="SAM" id="Phobius"/>
    </source>
</evidence>
<reference evidence="3" key="2">
    <citation type="submission" date="2015-01" db="EMBL/GenBank/DDBJ databases">
        <title>Evolutionary Origins and Diversification of the Mycorrhizal Mutualists.</title>
        <authorList>
            <consortium name="DOE Joint Genome Institute"/>
            <consortium name="Mycorrhizal Genomics Consortium"/>
            <person name="Kohler A."/>
            <person name="Kuo A."/>
            <person name="Nagy L.G."/>
            <person name="Floudas D."/>
            <person name="Copeland A."/>
            <person name="Barry K.W."/>
            <person name="Cichocki N."/>
            <person name="Veneault-Fourrey C."/>
            <person name="LaButti K."/>
            <person name="Lindquist E.A."/>
            <person name="Lipzen A."/>
            <person name="Lundell T."/>
            <person name="Morin E."/>
            <person name="Murat C."/>
            <person name="Riley R."/>
            <person name="Ohm R."/>
            <person name="Sun H."/>
            <person name="Tunlid A."/>
            <person name="Henrissat B."/>
            <person name="Grigoriev I.V."/>
            <person name="Hibbett D.S."/>
            <person name="Martin F."/>
        </authorList>
    </citation>
    <scope>NUCLEOTIDE SEQUENCE [LARGE SCALE GENOMIC DNA]</scope>
    <source>
        <strain evidence="3">h7</strain>
    </source>
</reference>
<dbReference type="Proteomes" id="UP000053424">
    <property type="component" value="Unassembled WGS sequence"/>
</dbReference>
<keyword evidence="1" id="KW-0812">Transmembrane</keyword>
<gene>
    <name evidence="2" type="ORF">M413DRAFT_266761</name>
</gene>
<evidence type="ECO:0000313" key="3">
    <source>
        <dbReference type="Proteomes" id="UP000053424"/>
    </source>
</evidence>
<protein>
    <submittedName>
        <fullName evidence="2">Uncharacterized protein</fullName>
    </submittedName>
</protein>
<keyword evidence="3" id="KW-1185">Reference proteome</keyword>
<keyword evidence="1" id="KW-0472">Membrane</keyword>
<name>A0A0C3CDV8_HEBCY</name>
<reference evidence="2 3" key="1">
    <citation type="submission" date="2014-04" db="EMBL/GenBank/DDBJ databases">
        <authorList>
            <consortium name="DOE Joint Genome Institute"/>
            <person name="Kuo A."/>
            <person name="Gay G."/>
            <person name="Dore J."/>
            <person name="Kohler A."/>
            <person name="Nagy L.G."/>
            <person name="Floudas D."/>
            <person name="Copeland A."/>
            <person name="Barry K.W."/>
            <person name="Cichocki N."/>
            <person name="Veneault-Fourrey C."/>
            <person name="LaButti K."/>
            <person name="Lindquist E.A."/>
            <person name="Lipzen A."/>
            <person name="Lundell T."/>
            <person name="Morin E."/>
            <person name="Murat C."/>
            <person name="Sun H."/>
            <person name="Tunlid A."/>
            <person name="Henrissat B."/>
            <person name="Grigoriev I.V."/>
            <person name="Hibbett D.S."/>
            <person name="Martin F."/>
            <person name="Nordberg H.P."/>
            <person name="Cantor M.N."/>
            <person name="Hua S.X."/>
        </authorList>
    </citation>
    <scope>NUCLEOTIDE SEQUENCE [LARGE SCALE GENOMIC DNA]</scope>
    <source>
        <strain evidence="3">h7</strain>
    </source>
</reference>
<accession>A0A0C3CDV8</accession>
<dbReference type="HOGENOM" id="CLU_1875689_0_0_1"/>
<sequence length="136" mass="15374">MSALALGTRTLWYIIVKPHAFIPIPCSSIIPFACYPSPNTQHSFPVPSSALCIHNAQQKTLSFDRSPALIIPFLQPLKRIYCTTCLIYFLFDTVMPHTCLLANCIAFFFLRARAQVTPHRYPQYLMLPPSNPASLF</sequence>
<feature type="transmembrane region" description="Helical" evidence="1">
    <location>
        <begin position="86"/>
        <end position="110"/>
    </location>
</feature>
<organism evidence="2 3">
    <name type="scientific">Hebeloma cylindrosporum</name>
    <dbReference type="NCBI Taxonomy" id="76867"/>
    <lineage>
        <taxon>Eukaryota</taxon>
        <taxon>Fungi</taxon>
        <taxon>Dikarya</taxon>
        <taxon>Basidiomycota</taxon>
        <taxon>Agaricomycotina</taxon>
        <taxon>Agaricomycetes</taxon>
        <taxon>Agaricomycetidae</taxon>
        <taxon>Agaricales</taxon>
        <taxon>Agaricineae</taxon>
        <taxon>Hymenogastraceae</taxon>
        <taxon>Hebeloma</taxon>
    </lineage>
</organism>